<dbReference type="InterPro" id="IPR011010">
    <property type="entry name" value="DNA_brk_join_enz"/>
</dbReference>
<keyword evidence="2" id="KW-0229">DNA integration</keyword>
<dbReference type="SUPFAM" id="SSF56349">
    <property type="entry name" value="DNA breaking-rejoining enzymes"/>
    <property type="match status" value="1"/>
</dbReference>
<dbReference type="GO" id="GO:0003677">
    <property type="term" value="F:DNA binding"/>
    <property type="evidence" value="ECO:0007669"/>
    <property type="project" value="UniProtKB-KW"/>
</dbReference>
<protein>
    <submittedName>
        <fullName evidence="7">Site-specific integrase</fullName>
    </submittedName>
</protein>
<dbReference type="Proteomes" id="UP000543379">
    <property type="component" value="Unassembled WGS sequence"/>
</dbReference>
<dbReference type="InterPro" id="IPR002104">
    <property type="entry name" value="Integrase_catalytic"/>
</dbReference>
<dbReference type="InterPro" id="IPR013762">
    <property type="entry name" value="Integrase-like_cat_sf"/>
</dbReference>
<evidence type="ECO:0000259" key="5">
    <source>
        <dbReference type="PROSITE" id="PS51898"/>
    </source>
</evidence>
<comment type="similarity">
    <text evidence="1">Belongs to the 'phage' integrase family.</text>
</comment>
<dbReference type="EMBL" id="JAARVD010000006">
    <property type="protein sequence ID" value="MBC1797541.1"/>
    <property type="molecule type" value="Genomic_DNA"/>
</dbReference>
<evidence type="ECO:0000256" key="3">
    <source>
        <dbReference type="ARBA" id="ARBA00023125"/>
    </source>
</evidence>
<feature type="domain" description="Tyr recombinase" evidence="5">
    <location>
        <begin position="161"/>
        <end position="360"/>
    </location>
</feature>
<dbReference type="RefSeq" id="WP_185382767.1">
    <property type="nucleotide sequence ID" value="NZ_JAAROV010000004.1"/>
</dbReference>
<dbReference type="PROSITE" id="PS51898">
    <property type="entry name" value="TYR_RECOMBINASE"/>
    <property type="match status" value="1"/>
</dbReference>
<keyword evidence="3" id="KW-0238">DNA-binding</keyword>
<dbReference type="GO" id="GO:0006310">
    <property type="term" value="P:DNA recombination"/>
    <property type="evidence" value="ECO:0007669"/>
    <property type="project" value="UniProtKB-KW"/>
</dbReference>
<accession>A0A842A5B5</accession>
<dbReference type="GO" id="GO:0015074">
    <property type="term" value="P:DNA integration"/>
    <property type="evidence" value="ECO:0007669"/>
    <property type="project" value="UniProtKB-KW"/>
</dbReference>
<comment type="caution">
    <text evidence="7">The sequence shown here is derived from an EMBL/GenBank/DDBJ whole genome shotgun (WGS) entry which is preliminary data.</text>
</comment>
<gene>
    <name evidence="6" type="ORF">HB811_13380</name>
    <name evidence="7" type="ORF">HB907_16305</name>
    <name evidence="8" type="ORF">HCA55_12450</name>
</gene>
<dbReference type="Pfam" id="PF14659">
    <property type="entry name" value="Phage_int_SAM_3"/>
    <property type="match status" value="1"/>
</dbReference>
<proteinExistence type="inferred from homology"/>
<evidence type="ECO:0000256" key="4">
    <source>
        <dbReference type="ARBA" id="ARBA00023172"/>
    </source>
</evidence>
<evidence type="ECO:0000313" key="10">
    <source>
        <dbReference type="Proteomes" id="UP000548082"/>
    </source>
</evidence>
<dbReference type="EMBL" id="JAAROV010000004">
    <property type="protein sequence ID" value="MBC1317770.1"/>
    <property type="molecule type" value="Genomic_DNA"/>
</dbReference>
<dbReference type="Gene3D" id="1.10.443.10">
    <property type="entry name" value="Intergrase catalytic core"/>
    <property type="match status" value="1"/>
</dbReference>
<reference evidence="9 10" key="1">
    <citation type="submission" date="2020-03" db="EMBL/GenBank/DDBJ databases">
        <title>Soil Listeria distribution.</title>
        <authorList>
            <person name="Liao J."/>
            <person name="Wiedmann M."/>
        </authorList>
    </citation>
    <scope>NUCLEOTIDE SEQUENCE [LARGE SCALE GENOMIC DNA]</scope>
    <source>
        <strain evidence="8 10">FSL L7-0990</strain>
        <strain evidence="7 11">FSL L7-1427</strain>
        <strain evidence="6 9">FSL L7-1816</strain>
    </source>
</reference>
<dbReference type="InterPro" id="IPR004107">
    <property type="entry name" value="Integrase_SAM-like_N"/>
</dbReference>
<evidence type="ECO:0000313" key="7">
    <source>
        <dbReference type="EMBL" id="MBC1566973.1"/>
    </source>
</evidence>
<dbReference type="InterPro" id="IPR050090">
    <property type="entry name" value="Tyrosine_recombinase_XerCD"/>
</dbReference>
<dbReference type="EMBL" id="JAARRU010000007">
    <property type="protein sequence ID" value="MBC1566973.1"/>
    <property type="molecule type" value="Genomic_DNA"/>
</dbReference>
<organism evidence="7 11">
    <name type="scientific">Listeria booriae</name>
    <dbReference type="NCBI Taxonomy" id="1552123"/>
    <lineage>
        <taxon>Bacteria</taxon>
        <taxon>Bacillati</taxon>
        <taxon>Bacillota</taxon>
        <taxon>Bacilli</taxon>
        <taxon>Bacillales</taxon>
        <taxon>Listeriaceae</taxon>
        <taxon>Listeria</taxon>
    </lineage>
</organism>
<dbReference type="CDD" id="cd01189">
    <property type="entry name" value="INT_ICEBs1_C_like"/>
    <property type="match status" value="1"/>
</dbReference>
<dbReference type="PANTHER" id="PTHR30349">
    <property type="entry name" value="PHAGE INTEGRASE-RELATED"/>
    <property type="match status" value="1"/>
</dbReference>
<evidence type="ECO:0000313" key="9">
    <source>
        <dbReference type="Proteomes" id="UP000543379"/>
    </source>
</evidence>
<keyword evidence="4" id="KW-0233">DNA recombination</keyword>
<dbReference type="Gene3D" id="1.10.150.130">
    <property type="match status" value="1"/>
</dbReference>
<dbReference type="Proteomes" id="UP000548082">
    <property type="component" value="Unassembled WGS sequence"/>
</dbReference>
<dbReference type="Pfam" id="PF00589">
    <property type="entry name" value="Phage_integrase"/>
    <property type="match status" value="1"/>
</dbReference>
<name>A0A842A5B5_9LIST</name>
<dbReference type="PANTHER" id="PTHR30349:SF64">
    <property type="entry name" value="PROPHAGE INTEGRASE INTD-RELATED"/>
    <property type="match status" value="1"/>
</dbReference>
<evidence type="ECO:0000313" key="11">
    <source>
        <dbReference type="Proteomes" id="UP000586951"/>
    </source>
</evidence>
<evidence type="ECO:0000313" key="8">
    <source>
        <dbReference type="EMBL" id="MBC1797541.1"/>
    </source>
</evidence>
<sequence>MKIIQLKNGEYYTRLRLKVNGSWTEKRLRDVDKNNLIYRASKLKKQAEEKSLNLKKWRLEEFFNLFFDTYKKGKVSHATEDLYTYAYEELIDYFGNVFLESITKLQYQQFINYLGQDSALNTVITRHRKARAMFNIAVELNYMKMNPATGAKMAGKDLSKEKSQFMEADKVGLLIAELQTSFSVARGVILLAVQTGMRYEELIALTWFDIDLKNRKIMVNKAWDYKYTKTFCSTKNKKSREIYIDNLTVNYLIDYKEWQKSYVEKNNIPNDLSLLFSTQRGFPIDNASCNKSLKKICKSIGADKLTLHKLRHTHTVQCTEAGMDIIYTSERLGHTDINTTLKYYTHLSKKIRDSNESKVDTYFSRKISATKTATKD</sequence>
<evidence type="ECO:0000256" key="2">
    <source>
        <dbReference type="ARBA" id="ARBA00022908"/>
    </source>
</evidence>
<dbReference type="AlphaFoldDB" id="A0A842A5B5"/>
<dbReference type="InterPro" id="IPR010998">
    <property type="entry name" value="Integrase_recombinase_N"/>
</dbReference>
<evidence type="ECO:0000313" key="6">
    <source>
        <dbReference type="EMBL" id="MBC1317770.1"/>
    </source>
</evidence>
<evidence type="ECO:0000256" key="1">
    <source>
        <dbReference type="ARBA" id="ARBA00008857"/>
    </source>
</evidence>
<dbReference type="Proteomes" id="UP000586951">
    <property type="component" value="Unassembled WGS sequence"/>
</dbReference>